<dbReference type="Gene3D" id="3.90.380.10">
    <property type="entry name" value="Naphthalene 1,2-dioxygenase Alpha Subunit, Chain A, domain 1"/>
    <property type="match status" value="1"/>
</dbReference>
<dbReference type="SUPFAM" id="SSF55961">
    <property type="entry name" value="Bet v1-like"/>
    <property type="match status" value="1"/>
</dbReference>
<reference evidence="10 11" key="1">
    <citation type="submission" date="2019-06" db="EMBL/GenBank/DDBJ databases">
        <title>Amycolatopsis alkalitolerans sp. nov., isolated from Gastrodia elata Blume.</title>
        <authorList>
            <person name="Narsing Rao M.P."/>
            <person name="Li W.J."/>
        </authorList>
    </citation>
    <scope>NUCLEOTIDE SEQUENCE [LARGE SCALE GENOMIC DNA]</scope>
    <source>
        <strain evidence="10 11">SYSUP0005</strain>
    </source>
</reference>
<dbReference type="InterPro" id="IPR015879">
    <property type="entry name" value="Ring_hydroxy_dOase_asu_C_dom"/>
</dbReference>
<evidence type="ECO:0000256" key="7">
    <source>
        <dbReference type="ARBA" id="ARBA00023014"/>
    </source>
</evidence>
<evidence type="ECO:0000256" key="3">
    <source>
        <dbReference type="ARBA" id="ARBA00022723"/>
    </source>
</evidence>
<dbReference type="CDD" id="cd08879">
    <property type="entry name" value="RHO_alpha_C_AntDO-like"/>
    <property type="match status" value="1"/>
</dbReference>
<dbReference type="Pfam" id="PF00848">
    <property type="entry name" value="Ring_hydroxyl_A"/>
    <property type="match status" value="1"/>
</dbReference>
<evidence type="ECO:0000313" key="11">
    <source>
        <dbReference type="Proteomes" id="UP000305546"/>
    </source>
</evidence>
<dbReference type="SUPFAM" id="SSF50022">
    <property type="entry name" value="ISP domain"/>
    <property type="match status" value="1"/>
</dbReference>
<dbReference type="Pfam" id="PF00355">
    <property type="entry name" value="Rieske"/>
    <property type="match status" value="1"/>
</dbReference>
<dbReference type="GO" id="GO:0005506">
    <property type="term" value="F:iron ion binding"/>
    <property type="evidence" value="ECO:0007669"/>
    <property type="project" value="InterPro"/>
</dbReference>
<evidence type="ECO:0000256" key="5">
    <source>
        <dbReference type="ARBA" id="ARBA00023002"/>
    </source>
</evidence>
<dbReference type="Proteomes" id="UP000305546">
    <property type="component" value="Unassembled WGS sequence"/>
</dbReference>
<dbReference type="GO" id="GO:0051213">
    <property type="term" value="F:dioxygenase activity"/>
    <property type="evidence" value="ECO:0007669"/>
    <property type="project" value="UniProtKB-KW"/>
</dbReference>
<dbReference type="PANTHER" id="PTHR43756:SF1">
    <property type="entry name" value="3-PHENYLPROPIONATE_CINNAMIC ACID DIOXYGENASE SUBUNIT ALPHA"/>
    <property type="match status" value="1"/>
</dbReference>
<dbReference type="InterPro" id="IPR001663">
    <property type="entry name" value="Rng_hydr_dOase-A"/>
</dbReference>
<keyword evidence="8" id="KW-0520">NAD</keyword>
<comment type="caution">
    <text evidence="10">The sequence shown here is derived from an EMBL/GenBank/DDBJ whole genome shotgun (WGS) entry which is preliminary data.</text>
</comment>
<dbReference type="InterPro" id="IPR017941">
    <property type="entry name" value="Rieske_2Fe-2S"/>
</dbReference>
<dbReference type="InterPro" id="IPR036922">
    <property type="entry name" value="Rieske_2Fe-2S_sf"/>
</dbReference>
<dbReference type="OrthoDB" id="5243643at2"/>
<evidence type="ECO:0000313" key="10">
    <source>
        <dbReference type="EMBL" id="TNC25132.1"/>
    </source>
</evidence>
<dbReference type="PANTHER" id="PTHR43756">
    <property type="entry name" value="CHOLINE MONOOXYGENASE, CHLOROPLASTIC"/>
    <property type="match status" value="1"/>
</dbReference>
<dbReference type="EMBL" id="VDFW01000012">
    <property type="protein sequence ID" value="TNC25132.1"/>
    <property type="molecule type" value="Genomic_DNA"/>
</dbReference>
<dbReference type="AlphaFoldDB" id="A0A5C4M4N7"/>
<dbReference type="GO" id="GO:0016705">
    <property type="term" value="F:oxidoreductase activity, acting on paired donors, with incorporation or reduction of molecular oxygen"/>
    <property type="evidence" value="ECO:0007669"/>
    <property type="project" value="UniProtKB-ARBA"/>
</dbReference>
<dbReference type="PRINTS" id="PR00090">
    <property type="entry name" value="RNGDIOXGNASE"/>
</dbReference>
<keyword evidence="7" id="KW-0411">Iron-sulfur</keyword>
<sequence>MLMTAPTVGRPDYARLIQADRVHGSLYTDPRIFADELARIWYRTWVYVGHESEVPEPDDYAVKNIGPQSIIMTRDRHGTIHLLLNRCSHRANQLCEAARGNTGALRCQYHGWTFGTDGALLGYPFRQGYNGNEAKAALGLGRVARVDSYRGFVFGSFATEGPTLREHLGAAAGVLDRVVRLSPDNEVQLTAGWLQHEVRANWKMLVENETDGYHPQFVHASIFEVGESHVAAMYSEKSAATARDLGGGHTEHDLRPQFRAEDVPLGWFGTTEDRLPGYVRTMRAAHGDTTAREILVDGSPHVMIFPNLFIAEIQMFVIQPVSVDHTIQHVTPLQFKGAPDLNRRLLHQVRGSVGPAGFLLADDSEMYERNQRGVVSRAPEWLVLRRGLHRERIDAEGHLAGAATDETTQRGIWRHIRQLMTEGEQA</sequence>
<keyword evidence="4" id="KW-0223">Dioxygenase</keyword>
<dbReference type="PROSITE" id="PS00570">
    <property type="entry name" value="RING_HYDROXYL_ALPHA"/>
    <property type="match status" value="1"/>
</dbReference>
<keyword evidence="2" id="KW-0001">2Fe-2S</keyword>
<keyword evidence="5" id="KW-0560">Oxidoreductase</keyword>
<accession>A0A5C4M4N7</accession>
<evidence type="ECO:0000256" key="2">
    <source>
        <dbReference type="ARBA" id="ARBA00022714"/>
    </source>
</evidence>
<evidence type="ECO:0000256" key="8">
    <source>
        <dbReference type="ARBA" id="ARBA00023027"/>
    </source>
</evidence>
<evidence type="ECO:0000256" key="1">
    <source>
        <dbReference type="ARBA" id="ARBA00008751"/>
    </source>
</evidence>
<feature type="domain" description="Rieske" evidence="9">
    <location>
        <begin position="46"/>
        <end position="155"/>
    </location>
</feature>
<keyword evidence="6" id="KW-0408">Iron</keyword>
<organism evidence="10 11">
    <name type="scientific">Amycolatopsis alkalitolerans</name>
    <dbReference type="NCBI Taxonomy" id="2547244"/>
    <lineage>
        <taxon>Bacteria</taxon>
        <taxon>Bacillati</taxon>
        <taxon>Actinomycetota</taxon>
        <taxon>Actinomycetes</taxon>
        <taxon>Pseudonocardiales</taxon>
        <taxon>Pseudonocardiaceae</taxon>
        <taxon>Amycolatopsis</taxon>
    </lineage>
</organism>
<evidence type="ECO:0000259" key="9">
    <source>
        <dbReference type="PROSITE" id="PS51296"/>
    </source>
</evidence>
<proteinExistence type="inferred from homology"/>
<keyword evidence="11" id="KW-1185">Reference proteome</keyword>
<dbReference type="Gene3D" id="2.102.10.10">
    <property type="entry name" value="Rieske [2Fe-2S] iron-sulphur domain"/>
    <property type="match status" value="1"/>
</dbReference>
<keyword evidence="3" id="KW-0479">Metal-binding</keyword>
<dbReference type="GO" id="GO:0051537">
    <property type="term" value="F:2 iron, 2 sulfur cluster binding"/>
    <property type="evidence" value="ECO:0007669"/>
    <property type="project" value="UniProtKB-KW"/>
</dbReference>
<dbReference type="InterPro" id="IPR015881">
    <property type="entry name" value="ARHD_Rieske_2Fe_2S"/>
</dbReference>
<dbReference type="GO" id="GO:0004497">
    <property type="term" value="F:monooxygenase activity"/>
    <property type="evidence" value="ECO:0007669"/>
    <property type="project" value="UniProtKB-ARBA"/>
</dbReference>
<evidence type="ECO:0000256" key="6">
    <source>
        <dbReference type="ARBA" id="ARBA00023004"/>
    </source>
</evidence>
<comment type="similarity">
    <text evidence="1">Belongs to the bacterial ring-hydroxylating dioxygenase alpha subunit family.</text>
</comment>
<evidence type="ECO:0000256" key="4">
    <source>
        <dbReference type="ARBA" id="ARBA00022964"/>
    </source>
</evidence>
<protein>
    <submittedName>
        <fullName evidence="10">Rieske 2Fe-2S domain-containing protein</fullName>
    </submittedName>
</protein>
<dbReference type="PROSITE" id="PS51296">
    <property type="entry name" value="RIESKE"/>
    <property type="match status" value="1"/>
</dbReference>
<gene>
    <name evidence="10" type="ORF">FG385_15920</name>
</gene>
<name>A0A5C4M4N7_9PSEU</name>